<keyword evidence="4" id="KW-0808">Transferase</keyword>
<dbReference type="EMBL" id="JAIEZQ010000001">
    <property type="protein sequence ID" value="MBY9074831.1"/>
    <property type="molecule type" value="Genomic_DNA"/>
</dbReference>
<dbReference type="Gene3D" id="3.40.640.10">
    <property type="entry name" value="Type I PLP-dependent aspartate aminotransferase-like (Major domain)"/>
    <property type="match status" value="1"/>
</dbReference>
<dbReference type="InterPro" id="IPR000653">
    <property type="entry name" value="DegT/StrS_aminotransferase"/>
</dbReference>
<dbReference type="SUPFAM" id="SSF53383">
    <property type="entry name" value="PLP-dependent transferases"/>
    <property type="match status" value="1"/>
</dbReference>
<keyword evidence="4" id="KW-0032">Aminotransferase</keyword>
<evidence type="ECO:0000256" key="1">
    <source>
        <dbReference type="ARBA" id="ARBA00022898"/>
    </source>
</evidence>
<accession>A0ABS7RJA7</accession>
<dbReference type="Proteomes" id="UP000754710">
    <property type="component" value="Unassembled WGS sequence"/>
</dbReference>
<dbReference type="PANTHER" id="PTHR30244">
    <property type="entry name" value="TRANSAMINASE"/>
    <property type="match status" value="1"/>
</dbReference>
<name>A0ABS7RJA7_9ACTN</name>
<comment type="similarity">
    <text evidence="2 3">Belongs to the DegT/DnrJ/EryC1 family.</text>
</comment>
<sequence>MTADVREEVTAGWSELLDSGAFIGGTAVARFEQDWAAFCGTRHAVGVANGTDALHLTFRALGIGAGDEVVVPANTFVATAEAVVLAGARPRFADVDPDTLLITPETLEAAMTPAVRAVAVVHLYGQMPDMEGLLATAARLGIDVVEDAAQAQGATRGEARAGAHGVAGCFSFYPGKNLGAFGDAGAVVTSDDRLAETLLSLRDHGRAGSGHYDHGLLGLNSRLDAVQAVVLAAKLRHLDAWNAARADLMAVYRDLLDPDVAPLVGRLQGGRGVHHLAVTRVLDRARVREELAEAGVATGIHYPTPCHLMTPYAGYADGPLPVTESAAAQVLSLPLYPHLRVGDVERVAKTVNAIAPRRSGR</sequence>
<keyword evidence="1 3" id="KW-0663">Pyridoxal phosphate</keyword>
<proteinExistence type="inferred from homology"/>
<evidence type="ECO:0000256" key="3">
    <source>
        <dbReference type="RuleBase" id="RU004508"/>
    </source>
</evidence>
<evidence type="ECO:0000313" key="4">
    <source>
        <dbReference type="EMBL" id="MBY9074831.1"/>
    </source>
</evidence>
<evidence type="ECO:0000313" key="5">
    <source>
        <dbReference type="Proteomes" id="UP000754710"/>
    </source>
</evidence>
<reference evidence="4 5" key="1">
    <citation type="submission" date="2021-08" db="EMBL/GenBank/DDBJ databases">
        <title>Nocardioides bacterium WL0053 sp. nov., isolated from the sediment.</title>
        <authorList>
            <person name="Wang L."/>
            <person name="Zhang D."/>
            <person name="Zhang A."/>
        </authorList>
    </citation>
    <scope>NUCLEOTIDE SEQUENCE [LARGE SCALE GENOMIC DNA]</scope>
    <source>
        <strain evidence="4 5">WL0053</strain>
    </source>
</reference>
<protein>
    <submittedName>
        <fullName evidence="4">DegT/DnrJ/EryC1/StrS family aminotransferase</fullName>
    </submittedName>
</protein>
<dbReference type="PIRSF" id="PIRSF000390">
    <property type="entry name" value="PLP_StrS"/>
    <property type="match status" value="1"/>
</dbReference>
<dbReference type="CDD" id="cd00616">
    <property type="entry name" value="AHBA_syn"/>
    <property type="match status" value="1"/>
</dbReference>
<dbReference type="Pfam" id="PF01041">
    <property type="entry name" value="DegT_DnrJ_EryC1"/>
    <property type="match status" value="1"/>
</dbReference>
<dbReference type="GO" id="GO:0008483">
    <property type="term" value="F:transaminase activity"/>
    <property type="evidence" value="ECO:0007669"/>
    <property type="project" value="UniProtKB-KW"/>
</dbReference>
<gene>
    <name evidence="4" type="ORF">K1X13_08365</name>
</gene>
<evidence type="ECO:0000256" key="2">
    <source>
        <dbReference type="ARBA" id="ARBA00037999"/>
    </source>
</evidence>
<dbReference type="PANTHER" id="PTHR30244:SF36">
    <property type="entry name" value="3-OXO-GLUCOSE-6-PHOSPHATE:GLUTAMATE AMINOTRANSFERASE"/>
    <property type="match status" value="1"/>
</dbReference>
<dbReference type="InterPro" id="IPR015424">
    <property type="entry name" value="PyrdxlP-dep_Trfase"/>
</dbReference>
<dbReference type="Gene3D" id="3.90.1150.10">
    <property type="entry name" value="Aspartate Aminotransferase, domain 1"/>
    <property type="match status" value="1"/>
</dbReference>
<comment type="caution">
    <text evidence="4">The sequence shown here is derived from an EMBL/GenBank/DDBJ whole genome shotgun (WGS) entry which is preliminary data.</text>
</comment>
<dbReference type="InterPro" id="IPR015422">
    <property type="entry name" value="PyrdxlP-dep_Trfase_small"/>
</dbReference>
<dbReference type="InterPro" id="IPR015421">
    <property type="entry name" value="PyrdxlP-dep_Trfase_major"/>
</dbReference>
<organism evidence="4 5">
    <name type="scientific">Nocardioides jiangsuensis</name>
    <dbReference type="NCBI Taxonomy" id="2866161"/>
    <lineage>
        <taxon>Bacteria</taxon>
        <taxon>Bacillati</taxon>
        <taxon>Actinomycetota</taxon>
        <taxon>Actinomycetes</taxon>
        <taxon>Propionibacteriales</taxon>
        <taxon>Nocardioidaceae</taxon>
        <taxon>Nocardioides</taxon>
    </lineage>
</organism>
<keyword evidence="5" id="KW-1185">Reference proteome</keyword>